<dbReference type="PANTHER" id="PTHR30399:SF1">
    <property type="entry name" value="UTP PYROPHOSPHATASE"/>
    <property type="match status" value="1"/>
</dbReference>
<proteinExistence type="predicted"/>
<dbReference type="RefSeq" id="WP_093516296.1">
    <property type="nucleotide sequence ID" value="NZ_FOSK01000001.1"/>
</dbReference>
<dbReference type="Proteomes" id="UP000199598">
    <property type="component" value="Unassembled WGS sequence"/>
</dbReference>
<evidence type="ECO:0000313" key="2">
    <source>
        <dbReference type="EMBL" id="SFJ94104.1"/>
    </source>
</evidence>
<accession>A0A1I3VF89</accession>
<dbReference type="Gene3D" id="3.30.2010.10">
    <property type="entry name" value="Metalloproteases ('zincins'), catalytic domain"/>
    <property type="match status" value="1"/>
</dbReference>
<evidence type="ECO:0000313" key="3">
    <source>
        <dbReference type="Proteomes" id="UP000199598"/>
    </source>
</evidence>
<dbReference type="InterPro" id="IPR002725">
    <property type="entry name" value="YgjP-like_metallopeptidase"/>
</dbReference>
<reference evidence="2 3" key="1">
    <citation type="submission" date="2016-10" db="EMBL/GenBank/DDBJ databases">
        <authorList>
            <person name="Varghese N."/>
            <person name="Submissions S."/>
        </authorList>
    </citation>
    <scope>NUCLEOTIDE SEQUENCE [LARGE SCALE GENOMIC DNA]</scope>
    <source>
        <strain evidence="2 3">DSM 16392</strain>
    </source>
</reference>
<organism evidence="2 3">
    <name type="scientific">Pseudovibrio ascidiaceicola</name>
    <dbReference type="NCBI Taxonomy" id="285279"/>
    <lineage>
        <taxon>Bacteria</taxon>
        <taxon>Pseudomonadati</taxon>
        <taxon>Pseudomonadota</taxon>
        <taxon>Alphaproteobacteria</taxon>
        <taxon>Hyphomicrobiales</taxon>
        <taxon>Stappiaceae</taxon>
        <taxon>Pseudovibrio</taxon>
    </lineage>
</organism>
<feature type="domain" description="YgjP-like metallopeptidase" evidence="1">
    <location>
        <begin position="33"/>
        <end position="237"/>
    </location>
</feature>
<dbReference type="InterPro" id="IPR053136">
    <property type="entry name" value="UTP_pyrophosphatase-like"/>
</dbReference>
<keyword evidence="3" id="KW-1185">Reference proteome</keyword>
<dbReference type="PANTHER" id="PTHR30399">
    <property type="entry name" value="UNCHARACTERIZED PROTEIN YGJP"/>
    <property type="match status" value="1"/>
</dbReference>
<dbReference type="CDD" id="cd07344">
    <property type="entry name" value="M48_yhfN_like"/>
    <property type="match status" value="1"/>
</dbReference>
<dbReference type="Pfam" id="PF01863">
    <property type="entry name" value="YgjP-like"/>
    <property type="match status" value="1"/>
</dbReference>
<name>A0A1I3VF89_9HYPH</name>
<evidence type="ECO:0000259" key="1">
    <source>
        <dbReference type="Pfam" id="PF01863"/>
    </source>
</evidence>
<gene>
    <name evidence="2" type="ORF">SAMN04488518_101367</name>
</gene>
<sequence length="247" mass="28462">MGFFATKVLPEFIEVDLGHRPLQIRLKRNSRAKRYILRIPPGDPTPVITVPARGNLKTAQDFANRQIDWLKQRLGSRPDTIKFEEGARIPIKGVPHTLRSSGKLRGLAKLDLEDQTDEPLLLLPGETQSFHRKTKDFLRKLAKEDLEAHVQHFTNKLGRNYHSITLRDTKSRWGSCSHDGKLSFSWRLVMAPPDILEYVAAHEVAHLVKLDHSPEFWRVCEQLAPHTKQAQRWLKEHGSQLHLYGQE</sequence>
<protein>
    <recommendedName>
        <fullName evidence="1">YgjP-like metallopeptidase domain-containing protein</fullName>
    </recommendedName>
</protein>
<dbReference type="EMBL" id="FOSK01000001">
    <property type="protein sequence ID" value="SFJ94104.1"/>
    <property type="molecule type" value="Genomic_DNA"/>
</dbReference>
<comment type="caution">
    <text evidence="2">The sequence shown here is derived from an EMBL/GenBank/DDBJ whole genome shotgun (WGS) entry which is preliminary data.</text>
</comment>